<feature type="region of interest" description="Disordered" evidence="1">
    <location>
        <begin position="56"/>
        <end position="124"/>
    </location>
</feature>
<reference evidence="3 4" key="1">
    <citation type="submission" date="2018-10" db="EMBL/GenBank/DDBJ databases">
        <title>Natrarchaeobius chitinivorans gen. nov., sp. nov., and Natrarchaeobius haloalkaliphilus sp. nov., alkaliphilic, chitin-utilizing haloarchaea from hypersaline alkaline lakes.</title>
        <authorList>
            <person name="Sorokin D.Y."/>
            <person name="Elcheninov A.G."/>
            <person name="Kostrikina N.A."/>
            <person name="Bale N.J."/>
            <person name="Sinninghe Damste J.S."/>
            <person name="Khijniak T.V."/>
            <person name="Kublanov I.V."/>
            <person name="Toshchakov S.V."/>
        </authorList>
    </citation>
    <scope>NUCLEOTIDE SEQUENCE [LARGE SCALE GENOMIC DNA]</scope>
    <source>
        <strain evidence="3 4">AArcht4T</strain>
    </source>
</reference>
<dbReference type="AlphaFoldDB" id="A0A3N6PCG7"/>
<sequence>MEEYMGGISMFAGSFAPKGFMMCDGRPLQVQNYQALFSLLGTTYGGNGQTTFRVPNLTGRTPIGAGRGTGRTSRELGETGGAEQVTLTERELPAHGHEARSDLPVSRSLGNTGAPSGNRLARSDDVDIYAESTGGQMAVETTIGDAGGSAPHDNMPPYLAINYVIAVRGTYPQRP</sequence>
<dbReference type="EMBL" id="REGA01000009">
    <property type="protein sequence ID" value="RQG94475.1"/>
    <property type="molecule type" value="Genomic_DNA"/>
</dbReference>
<dbReference type="Proteomes" id="UP000282323">
    <property type="component" value="Unassembled WGS sequence"/>
</dbReference>
<accession>A0A3N6PCG7</accession>
<dbReference type="SUPFAM" id="SSF88874">
    <property type="entry name" value="Receptor-binding domain of short tail fibre protein gp12"/>
    <property type="match status" value="1"/>
</dbReference>
<evidence type="ECO:0000256" key="1">
    <source>
        <dbReference type="SAM" id="MobiDB-lite"/>
    </source>
</evidence>
<name>A0A3N6PCG7_NATCH</name>
<evidence type="ECO:0000313" key="4">
    <source>
        <dbReference type="Proteomes" id="UP000282323"/>
    </source>
</evidence>
<dbReference type="Gene3D" id="3.90.1340.10">
    <property type="entry name" value="Phage tail collar domain"/>
    <property type="match status" value="1"/>
</dbReference>
<comment type="caution">
    <text evidence="3">The sequence shown here is derived from an EMBL/GenBank/DDBJ whole genome shotgun (WGS) entry which is preliminary data.</text>
</comment>
<dbReference type="InterPro" id="IPR037053">
    <property type="entry name" value="Phage_tail_collar_dom_sf"/>
</dbReference>
<gene>
    <name evidence="3" type="ORF">EA473_11595</name>
</gene>
<proteinExistence type="predicted"/>
<organism evidence="3 4">
    <name type="scientific">Natrarchaeobius chitinivorans</name>
    <dbReference type="NCBI Taxonomy" id="1679083"/>
    <lineage>
        <taxon>Archaea</taxon>
        <taxon>Methanobacteriati</taxon>
        <taxon>Methanobacteriota</taxon>
        <taxon>Stenosarchaea group</taxon>
        <taxon>Halobacteria</taxon>
        <taxon>Halobacteriales</taxon>
        <taxon>Natrialbaceae</taxon>
        <taxon>Natrarchaeobius</taxon>
    </lineage>
</organism>
<feature type="domain" description="Phage tail collar" evidence="2">
    <location>
        <begin position="6"/>
        <end position="62"/>
    </location>
</feature>
<keyword evidence="4" id="KW-1185">Reference proteome</keyword>
<dbReference type="Pfam" id="PF07484">
    <property type="entry name" value="Collar"/>
    <property type="match status" value="1"/>
</dbReference>
<evidence type="ECO:0000259" key="2">
    <source>
        <dbReference type="Pfam" id="PF07484"/>
    </source>
</evidence>
<protein>
    <submittedName>
        <fullName evidence="3">Phage tail protein</fullName>
    </submittedName>
</protein>
<feature type="compositionally biased region" description="Basic and acidic residues" evidence="1">
    <location>
        <begin position="88"/>
        <end position="101"/>
    </location>
</feature>
<dbReference type="InterPro" id="IPR011083">
    <property type="entry name" value="Phage_tail_collar_dom"/>
</dbReference>
<evidence type="ECO:0000313" key="3">
    <source>
        <dbReference type="EMBL" id="RQG94475.1"/>
    </source>
</evidence>